<proteinExistence type="predicted"/>
<comment type="caution">
    <text evidence="1">The sequence shown here is derived from an EMBL/GenBank/DDBJ whole genome shotgun (WGS) entry which is preliminary data.</text>
</comment>
<evidence type="ECO:0000313" key="2">
    <source>
        <dbReference type="Proteomes" id="UP001595974"/>
    </source>
</evidence>
<dbReference type="RefSeq" id="WP_096446733.1">
    <property type="nucleotide sequence ID" value="NZ_JBHSOG010000030.1"/>
</dbReference>
<name>A0ABW1ARH6_9RHOO</name>
<reference evidence="2" key="1">
    <citation type="journal article" date="2019" name="Int. J. Syst. Evol. Microbiol.">
        <title>The Global Catalogue of Microorganisms (GCM) 10K type strain sequencing project: providing services to taxonomists for standard genome sequencing and annotation.</title>
        <authorList>
            <consortium name="The Broad Institute Genomics Platform"/>
            <consortium name="The Broad Institute Genome Sequencing Center for Infectious Disease"/>
            <person name="Wu L."/>
            <person name="Ma J."/>
        </authorList>
    </citation>
    <scope>NUCLEOTIDE SEQUENCE [LARGE SCALE GENOMIC DNA]</scope>
    <source>
        <strain evidence="2">SHR3</strain>
    </source>
</reference>
<dbReference type="EMBL" id="JBHSOG010000030">
    <property type="protein sequence ID" value="MFC5769516.1"/>
    <property type="molecule type" value="Genomic_DNA"/>
</dbReference>
<accession>A0ABW1ARH6</accession>
<organism evidence="1 2">
    <name type="scientific">Thauera sinica</name>
    <dbReference type="NCBI Taxonomy" id="2665146"/>
    <lineage>
        <taxon>Bacteria</taxon>
        <taxon>Pseudomonadati</taxon>
        <taxon>Pseudomonadota</taxon>
        <taxon>Betaproteobacteria</taxon>
        <taxon>Rhodocyclales</taxon>
        <taxon>Zoogloeaceae</taxon>
        <taxon>Thauera</taxon>
    </lineage>
</organism>
<dbReference type="Proteomes" id="UP001595974">
    <property type="component" value="Unassembled WGS sequence"/>
</dbReference>
<sequence>MVTLLCIAIPQEGRAEDTSTSSVDRLVSGNTLAVSNRFGPTLIHFYEGGRFRHIGLPGQTAEGVWRAADDSICVTVTSLPPGRVPQEFCLELKGRSFGSKWTAEDPRNGTIVYELLKGHPEFGKAM</sequence>
<protein>
    <submittedName>
        <fullName evidence="1">Uncharacterized protein</fullName>
    </submittedName>
</protein>
<evidence type="ECO:0000313" key="1">
    <source>
        <dbReference type="EMBL" id="MFC5769516.1"/>
    </source>
</evidence>
<keyword evidence="2" id="KW-1185">Reference proteome</keyword>
<gene>
    <name evidence="1" type="ORF">ACFPTN_09020</name>
</gene>